<feature type="transmembrane region" description="Helical" evidence="1">
    <location>
        <begin position="21"/>
        <end position="40"/>
    </location>
</feature>
<dbReference type="Pfam" id="PF07386">
    <property type="entry name" value="DUF1499"/>
    <property type="match status" value="1"/>
</dbReference>
<evidence type="ECO:0000313" key="3">
    <source>
        <dbReference type="Proteomes" id="UP000253941"/>
    </source>
</evidence>
<dbReference type="Proteomes" id="UP000253941">
    <property type="component" value="Unassembled WGS sequence"/>
</dbReference>
<dbReference type="EMBL" id="QPMH01000002">
    <property type="protein sequence ID" value="RDD63549.1"/>
    <property type="molecule type" value="Genomic_DNA"/>
</dbReference>
<proteinExistence type="predicted"/>
<keyword evidence="1" id="KW-1133">Transmembrane helix</keyword>
<feature type="transmembrane region" description="Helical" evidence="1">
    <location>
        <begin position="89"/>
        <end position="109"/>
    </location>
</feature>
<organism evidence="2 3">
    <name type="scientific">Ferruginivarius sediminum</name>
    <dbReference type="NCBI Taxonomy" id="2661937"/>
    <lineage>
        <taxon>Bacteria</taxon>
        <taxon>Pseudomonadati</taxon>
        <taxon>Pseudomonadota</taxon>
        <taxon>Alphaproteobacteria</taxon>
        <taxon>Rhodospirillales</taxon>
        <taxon>Rhodospirillaceae</taxon>
        <taxon>Ferruginivarius</taxon>
    </lineage>
</organism>
<feature type="transmembrane region" description="Helical" evidence="1">
    <location>
        <begin position="60"/>
        <end position="82"/>
    </location>
</feature>
<dbReference type="RefSeq" id="WP_114580804.1">
    <property type="nucleotide sequence ID" value="NZ_QPMH01000002.1"/>
</dbReference>
<keyword evidence="3" id="KW-1185">Reference proteome</keyword>
<reference evidence="2 3" key="1">
    <citation type="submission" date="2018-07" db="EMBL/GenBank/DDBJ databases">
        <title>Venubactetium sediminum gen. nov., sp. nov., isolated from a marine solar saltern.</title>
        <authorList>
            <person name="Wang S."/>
        </authorList>
    </citation>
    <scope>NUCLEOTIDE SEQUENCE [LARGE SCALE GENOMIC DNA]</scope>
    <source>
        <strain evidence="2 3">WD2A32</strain>
    </source>
</reference>
<sequence>MTEQQPTGSEAAPRRLAFIRLLLWLGFALAGGAALAAALSGLGHRWDWWHFRTGFTVLRWAVYAALAGAGLSVVGFLAAALLRRKALMLAALPALALGLLVVAVPLSYLQYAETVPRIHDITTDLENPPEFMAVRDAREAAPNEVAYPGGETTRQQKEAYPDIQPLVVDATPERAFDAALAQVREAGWAIAAQDAQAGRIEATETSLWYGFKDDVVVRIRETEDGRTRIDVRSASRKGISDVGANAARVRAYLDGLRERLGAAS</sequence>
<dbReference type="AlphaFoldDB" id="A0A369TDZ5"/>
<accession>A0A369TDZ5</accession>
<keyword evidence="1" id="KW-0812">Transmembrane</keyword>
<evidence type="ECO:0000256" key="1">
    <source>
        <dbReference type="SAM" id="Phobius"/>
    </source>
</evidence>
<comment type="caution">
    <text evidence="2">The sequence shown here is derived from an EMBL/GenBank/DDBJ whole genome shotgun (WGS) entry which is preliminary data.</text>
</comment>
<protein>
    <submittedName>
        <fullName evidence="2">DUF1499 domain-containing protein</fullName>
    </submittedName>
</protein>
<gene>
    <name evidence="2" type="ORF">DRB17_03670</name>
</gene>
<evidence type="ECO:0000313" key="2">
    <source>
        <dbReference type="EMBL" id="RDD63549.1"/>
    </source>
</evidence>
<dbReference type="InterPro" id="IPR010865">
    <property type="entry name" value="DUF1499"/>
</dbReference>
<keyword evidence="1" id="KW-0472">Membrane</keyword>
<name>A0A369TDZ5_9PROT</name>